<feature type="transmembrane region" description="Helical" evidence="4">
    <location>
        <begin position="12"/>
        <end position="31"/>
    </location>
</feature>
<comment type="similarity">
    <text evidence="1">Belongs to the 'GDXG' lipolytic enzyme family.</text>
</comment>
<dbReference type="PIRSF" id="PIRSF037251">
    <property type="entry name" value="Arylacetamide_deacetylase"/>
    <property type="match status" value="1"/>
</dbReference>
<dbReference type="InterPro" id="IPR050300">
    <property type="entry name" value="GDXG_lipolytic_enzyme"/>
</dbReference>
<evidence type="ECO:0000313" key="7">
    <source>
        <dbReference type="RefSeq" id="XP_022084267.1"/>
    </source>
</evidence>
<dbReference type="SUPFAM" id="SSF53474">
    <property type="entry name" value="alpha/beta-Hydrolases"/>
    <property type="match status" value="1"/>
</dbReference>
<dbReference type="InterPro" id="IPR029058">
    <property type="entry name" value="AB_hydrolase_fold"/>
</dbReference>
<protein>
    <submittedName>
        <fullName evidence="7">Arylacetamide deacetylase-like isoform X1</fullName>
    </submittedName>
</protein>
<keyword evidence="4" id="KW-0472">Membrane</keyword>
<dbReference type="OrthoDB" id="408631at2759"/>
<reference evidence="7" key="1">
    <citation type="submission" date="2025-08" db="UniProtKB">
        <authorList>
            <consortium name="RefSeq"/>
        </authorList>
    </citation>
    <scope>IDENTIFICATION</scope>
</reference>
<evidence type="ECO:0000256" key="4">
    <source>
        <dbReference type="SAM" id="Phobius"/>
    </source>
</evidence>
<evidence type="ECO:0000256" key="3">
    <source>
        <dbReference type="PIRSR" id="PIRSR037251-1"/>
    </source>
</evidence>
<evidence type="ECO:0000259" key="5">
    <source>
        <dbReference type="Pfam" id="PF07859"/>
    </source>
</evidence>
<dbReference type="Pfam" id="PF07859">
    <property type="entry name" value="Abhydrolase_3"/>
    <property type="match status" value="2"/>
</dbReference>
<dbReference type="InterPro" id="IPR013094">
    <property type="entry name" value="AB_hydrolase_3"/>
</dbReference>
<evidence type="ECO:0000256" key="1">
    <source>
        <dbReference type="ARBA" id="ARBA00010515"/>
    </source>
</evidence>
<dbReference type="PANTHER" id="PTHR48081:SF8">
    <property type="entry name" value="ALPHA_BETA HYDROLASE FOLD-3 DOMAIN-CONTAINING PROTEIN-RELATED"/>
    <property type="match status" value="1"/>
</dbReference>
<keyword evidence="4" id="KW-1133">Transmembrane helix</keyword>
<dbReference type="Proteomes" id="UP000694845">
    <property type="component" value="Unplaced"/>
</dbReference>
<evidence type="ECO:0000313" key="6">
    <source>
        <dbReference type="Proteomes" id="UP000694845"/>
    </source>
</evidence>
<keyword evidence="4" id="KW-0812">Transmembrane</keyword>
<dbReference type="GeneID" id="110975790"/>
<evidence type="ECO:0000256" key="2">
    <source>
        <dbReference type="ARBA" id="ARBA00022801"/>
    </source>
</evidence>
<feature type="active site" evidence="3">
    <location>
        <position position="371"/>
    </location>
</feature>
<dbReference type="InterPro" id="IPR017157">
    <property type="entry name" value="Arylacetamide_deacetylase"/>
</dbReference>
<dbReference type="AlphaFoldDB" id="A0A8B7XVI8"/>
<dbReference type="RefSeq" id="XP_022084267.1">
    <property type="nucleotide sequence ID" value="XM_022228575.1"/>
</dbReference>
<dbReference type="GO" id="GO:0016020">
    <property type="term" value="C:membrane"/>
    <property type="evidence" value="ECO:0007669"/>
    <property type="project" value="InterPro"/>
</dbReference>
<feature type="active site" evidence="3">
    <location>
        <position position="207"/>
    </location>
</feature>
<gene>
    <name evidence="7" type="primary">LOC110975790</name>
</gene>
<keyword evidence="2" id="KW-0378">Hydrolase</keyword>
<keyword evidence="6" id="KW-1185">Reference proteome</keyword>
<feature type="domain" description="Alpha/beta hydrolase fold-3" evidence="5">
    <location>
        <begin position="336"/>
        <end position="404"/>
    </location>
</feature>
<dbReference type="Gene3D" id="3.40.50.1820">
    <property type="entry name" value="alpha/beta hydrolase"/>
    <property type="match status" value="1"/>
</dbReference>
<dbReference type="PANTHER" id="PTHR48081">
    <property type="entry name" value="AB HYDROLASE SUPERFAMILY PROTEIN C4A8.06C"/>
    <property type="match status" value="1"/>
</dbReference>
<proteinExistence type="inferred from homology"/>
<accession>A0A8B7XVI8</accession>
<dbReference type="GO" id="GO:0052689">
    <property type="term" value="F:carboxylic ester hydrolase activity"/>
    <property type="evidence" value="ECO:0007669"/>
    <property type="project" value="InterPro"/>
</dbReference>
<organism evidence="6 7">
    <name type="scientific">Acanthaster planci</name>
    <name type="common">Crown-of-thorns starfish</name>
    <dbReference type="NCBI Taxonomy" id="133434"/>
    <lineage>
        <taxon>Eukaryota</taxon>
        <taxon>Metazoa</taxon>
        <taxon>Echinodermata</taxon>
        <taxon>Eleutherozoa</taxon>
        <taxon>Asterozoa</taxon>
        <taxon>Asteroidea</taxon>
        <taxon>Valvatacea</taxon>
        <taxon>Valvatida</taxon>
        <taxon>Acanthasteridae</taxon>
        <taxon>Acanthaster</taxon>
    </lineage>
</organism>
<feature type="domain" description="Alpha/beta hydrolase fold-3" evidence="5">
    <location>
        <begin position="129"/>
        <end position="268"/>
    </location>
</feature>
<name>A0A8B7XVI8_ACAPL</name>
<feature type="active site" evidence="3">
    <location>
        <position position="401"/>
    </location>
</feature>
<sequence>MRLTTLMDTTVAVVCLLVLICLLGLMWYHLYTPVPSAIKQKWTFRLVFIMFKVNRSVNLSALQQAWILTLFRVFGKTLEENMAGFTDWWLPDCAMDDKHVSTTLRDFDSVPVRIHRPKFPHEAGLLPALIYFHGGGFVYGSSASYHPFTRRLCESLQIVVVSVDYRLAPVHLFPAAYEDCVTATKWLLLNGPTINVDPHRIAVAGDSAGSQLTAGVVKKIHDDPLVPDPKLHALFNPALQFFNLSSPSHVLYDSVFNTRGGMLTCREAVSYLSTYLFGKSLECSAFIEWVVSNNVVTTEYRKQNPRYLSHVADELVPENLRAGLGVKPEKPNDPAMWAKYGHYFEDPRISPVMADNMEGLPMAYIATGNYDCLRDDGIFYARRLEEAGVPVRWVNYEDGFHGMLNIVFDFFDVSRRVEKDFVEFVRGYL</sequence>
<dbReference type="KEGG" id="aplc:110975790"/>